<proteinExistence type="predicted"/>
<protein>
    <submittedName>
        <fullName evidence="5">Glycoside hydrolase N-terminal domain-containing protein</fullName>
    </submittedName>
</protein>
<feature type="chain" id="PRO_5035755774" evidence="1">
    <location>
        <begin position="18"/>
        <end position="937"/>
    </location>
</feature>
<evidence type="ECO:0000313" key="5">
    <source>
        <dbReference type="EMBL" id="UOR03574.1"/>
    </source>
</evidence>
<dbReference type="InterPro" id="IPR012341">
    <property type="entry name" value="6hp_glycosidase-like_sf"/>
</dbReference>
<keyword evidence="1" id="KW-0732">Signal</keyword>
<dbReference type="InterPro" id="IPR008928">
    <property type="entry name" value="6-hairpin_glycosidase_sf"/>
</dbReference>
<feature type="signal peptide" evidence="1">
    <location>
        <begin position="1"/>
        <end position="17"/>
    </location>
</feature>
<dbReference type="PANTHER" id="PTHR31084:SF0">
    <property type="entry name" value="ALPHA-L-FUCOSIDASE 2"/>
    <property type="match status" value="1"/>
</dbReference>
<name>A0A8T9SRC7_9BACT</name>
<keyword evidence="5" id="KW-0378">Hydrolase</keyword>
<dbReference type="KEGG" id="haei:MUN82_11510"/>
<dbReference type="Pfam" id="PF21307">
    <property type="entry name" value="Glyco_hydro_95_C"/>
    <property type="match status" value="1"/>
</dbReference>
<evidence type="ECO:0000259" key="2">
    <source>
        <dbReference type="Pfam" id="PF14498"/>
    </source>
</evidence>
<feature type="domain" description="Glycosyl hydrolase family 95 catalytic" evidence="4">
    <location>
        <begin position="454"/>
        <end position="853"/>
    </location>
</feature>
<evidence type="ECO:0000259" key="3">
    <source>
        <dbReference type="Pfam" id="PF21307"/>
    </source>
</evidence>
<dbReference type="InterPro" id="IPR027414">
    <property type="entry name" value="GH95_N_dom"/>
</dbReference>
<dbReference type="InterPro" id="IPR008979">
    <property type="entry name" value="Galactose-bd-like_sf"/>
</dbReference>
<evidence type="ECO:0000313" key="6">
    <source>
        <dbReference type="Proteomes" id="UP000829925"/>
    </source>
</evidence>
<evidence type="ECO:0000256" key="1">
    <source>
        <dbReference type="SAM" id="SignalP"/>
    </source>
</evidence>
<dbReference type="Pfam" id="PF22124">
    <property type="entry name" value="Glyco_hydro_95_cat"/>
    <property type="match status" value="1"/>
</dbReference>
<feature type="domain" description="Glycosyl hydrolase family 95 N-terminal" evidence="2">
    <location>
        <begin position="23"/>
        <end position="109"/>
    </location>
</feature>
<dbReference type="PANTHER" id="PTHR31084">
    <property type="entry name" value="ALPHA-L-FUCOSIDASE 2"/>
    <property type="match status" value="1"/>
</dbReference>
<dbReference type="GO" id="GO:0004560">
    <property type="term" value="F:alpha-L-fucosidase activity"/>
    <property type="evidence" value="ECO:0007669"/>
    <property type="project" value="TreeGrafter"/>
</dbReference>
<feature type="domain" description="Glycosyl hydrolase family 95 N-terminal" evidence="2">
    <location>
        <begin position="286"/>
        <end position="431"/>
    </location>
</feature>
<dbReference type="RefSeq" id="WP_245090343.1">
    <property type="nucleotide sequence ID" value="NZ_CP095053.1"/>
</dbReference>
<dbReference type="InterPro" id="IPR049053">
    <property type="entry name" value="AFCA-like_C"/>
</dbReference>
<reference evidence="5 6" key="1">
    <citation type="submission" date="2022-04" db="EMBL/GenBank/DDBJ databases">
        <title>Hymenobacter sp. isolated from the air.</title>
        <authorList>
            <person name="Won M."/>
            <person name="Lee C.-M."/>
            <person name="Woen H.-Y."/>
            <person name="Kwon S.-W."/>
        </authorList>
    </citation>
    <scope>NUCLEOTIDE SEQUENCE [LARGE SCALE GENOMIC DNA]</scope>
    <source>
        <strain evidence="6">5413 J-13</strain>
    </source>
</reference>
<dbReference type="EMBL" id="CP095053">
    <property type="protein sequence ID" value="UOR03574.1"/>
    <property type="molecule type" value="Genomic_DNA"/>
</dbReference>
<dbReference type="Gene3D" id="1.50.10.10">
    <property type="match status" value="1"/>
</dbReference>
<accession>A0A8T9SRC7</accession>
<feature type="domain" description="Alpha fucosidase A-like C-terminal" evidence="3">
    <location>
        <begin position="855"/>
        <end position="924"/>
    </location>
</feature>
<gene>
    <name evidence="5" type="ORF">MUN82_11510</name>
</gene>
<keyword evidence="6" id="KW-1185">Reference proteome</keyword>
<sequence>MLRLLFLLILIPTLAQAQQPLKLWYNKPAEKWTDALPIGNGRVGGMVFGGVGQDRVQFNESSLWTGRPRPYARPGAAQYLSQMRALLAAGKQKEAEALAAEHFMGMQDHEEGYADRKAAWLQQVQAMKAAQATAPGHTWQPLQIPTPNGWENADMPSLEGLDGAVWFRTSFDLPAAWAGKDVTLSLGRIRDADITYVNGQQIGTDEGISKKRRYRVPAAALRPGRNEVAIQVINYYDKGGLIGVKEQQPVFVVYPEGADPAQNVPLNPAWQYWVQDENPPLAPSYQASYQPFGDLLLDFATKGQATNYRRELDITQAVARTTYTQNGTTYTREYFANAPRNAVVCRLTASKKGSISLNALLQSPHKDYKLSRVDDHTLALAVQVKDGVLRGVSHLRVATKGGRVTLTDQQIQLQNADEATFYLTAATNFKSYNDVSGEPEKLAAAAQQRVGSASYAALRKEHVRDYQQLFSSFNVDLGHSQNEQLPTDERIRQFSPVADPALQALYMQYGRYLLIASSRMGGQAANLQGIWNESLTPSWGSKYTTNINLEMNYWPAEVLNLSACTKPLFTLINEAAEAGQVTAKEHYNARGWVLHHNTDLWRGTAPINASNHGIWVTGGAWLTLPIWEHYQFTHDRDFLREQYPVMKQAATFFLDFLVKDPRTGWLISTPSNSPEHGGLVAGPTMDHQLIRELFRNTAAAAQALGLDADLQQELTTKAQQLAPNQVGKHGQLQEWLEDKDDPTDTHRHVSHLWGVFPGTDITWADPKLLQAARTSLVQRGDEGTGWSLAWKLNLWARFRDGNHALTILEKLLSPAEGANGSERGGVYHNLFDAHPPFQIDGNFGGAAGMAEMLLQSQSGTLDLLPALPTAWPTGEVRGLRARGNFTVNLRWTQGKLQAVEIQSEAGQDCVVRYGGKEVKFKTKKGKKYTLNGELKKG</sequence>
<dbReference type="Proteomes" id="UP000829925">
    <property type="component" value="Chromosome"/>
</dbReference>
<dbReference type="Gene3D" id="2.70.98.50">
    <property type="entry name" value="putative glycoside hydrolase family protein from bacillus halodurans"/>
    <property type="match status" value="1"/>
</dbReference>
<dbReference type="SUPFAM" id="SSF49785">
    <property type="entry name" value="Galactose-binding domain-like"/>
    <property type="match status" value="1"/>
</dbReference>
<evidence type="ECO:0000259" key="4">
    <source>
        <dbReference type="Pfam" id="PF22124"/>
    </source>
</evidence>
<dbReference type="AlphaFoldDB" id="A0A8T9SRC7"/>
<dbReference type="Gene3D" id="2.60.120.260">
    <property type="entry name" value="Galactose-binding domain-like"/>
    <property type="match status" value="1"/>
</dbReference>
<dbReference type="InterPro" id="IPR054363">
    <property type="entry name" value="GH95_cat"/>
</dbReference>
<organism evidence="5 6">
    <name type="scientific">Hymenobacter aerilatus</name>
    <dbReference type="NCBI Taxonomy" id="2932251"/>
    <lineage>
        <taxon>Bacteria</taxon>
        <taxon>Pseudomonadati</taxon>
        <taxon>Bacteroidota</taxon>
        <taxon>Cytophagia</taxon>
        <taxon>Cytophagales</taxon>
        <taxon>Hymenobacteraceae</taxon>
        <taxon>Hymenobacter</taxon>
    </lineage>
</organism>
<dbReference type="GO" id="GO:0005975">
    <property type="term" value="P:carbohydrate metabolic process"/>
    <property type="evidence" value="ECO:0007669"/>
    <property type="project" value="InterPro"/>
</dbReference>
<dbReference type="SUPFAM" id="SSF48208">
    <property type="entry name" value="Six-hairpin glycosidases"/>
    <property type="match status" value="1"/>
</dbReference>
<dbReference type="Pfam" id="PF14498">
    <property type="entry name" value="Glyco_hyd_65N_2"/>
    <property type="match status" value="2"/>
</dbReference>